<evidence type="ECO:0000256" key="3">
    <source>
        <dbReference type="ARBA" id="ARBA00022723"/>
    </source>
</evidence>
<feature type="domain" description="ATP-grasp" evidence="10">
    <location>
        <begin position="100"/>
        <end position="138"/>
    </location>
</feature>
<dbReference type="FunFam" id="3.40.50.20:FF:000001">
    <property type="entry name" value="Carbamoyl-phosphate synthase large chain"/>
    <property type="match status" value="1"/>
</dbReference>
<dbReference type="Pfam" id="PF02786">
    <property type="entry name" value="CPSase_L_D2"/>
    <property type="match status" value="1"/>
</dbReference>
<dbReference type="GO" id="GO:0005524">
    <property type="term" value="F:ATP binding"/>
    <property type="evidence" value="ECO:0007669"/>
    <property type="project" value="UniProtKB-UniRule"/>
</dbReference>
<keyword evidence="3" id="KW-0479">Metal-binding</keyword>
<evidence type="ECO:0000256" key="9">
    <source>
        <dbReference type="PROSITE-ProRule" id="PRU00409"/>
    </source>
</evidence>
<dbReference type="GO" id="GO:0004088">
    <property type="term" value="F:carbamoyl-phosphate synthase (glutamine-hydrolyzing) activity"/>
    <property type="evidence" value="ECO:0007669"/>
    <property type="project" value="UniProtKB-EC"/>
</dbReference>
<dbReference type="GO" id="GO:0046872">
    <property type="term" value="F:metal ion binding"/>
    <property type="evidence" value="ECO:0007669"/>
    <property type="project" value="UniProtKB-KW"/>
</dbReference>
<dbReference type="InterPro" id="IPR058047">
    <property type="entry name" value="CPSase_preATP-grasp"/>
</dbReference>
<evidence type="ECO:0000256" key="8">
    <source>
        <dbReference type="ARBA" id="ARBA00047359"/>
    </source>
</evidence>
<keyword evidence="4" id="KW-0677">Repeat</keyword>
<dbReference type="Gene3D" id="3.30.1490.20">
    <property type="entry name" value="ATP-grasp fold, A domain"/>
    <property type="match status" value="1"/>
</dbReference>
<dbReference type="Gene3D" id="3.30.470.20">
    <property type="entry name" value="ATP-grasp fold, B domain"/>
    <property type="match status" value="1"/>
</dbReference>
<dbReference type="Gene3D" id="3.40.50.20">
    <property type="match status" value="1"/>
</dbReference>
<evidence type="ECO:0000313" key="11">
    <source>
        <dbReference type="EMBL" id="SUK82492.1"/>
    </source>
</evidence>
<dbReference type="InterPro" id="IPR005479">
    <property type="entry name" value="CPAse_ATP-bd"/>
</dbReference>
<dbReference type="GO" id="GO:0006541">
    <property type="term" value="P:glutamine metabolic process"/>
    <property type="evidence" value="ECO:0007669"/>
    <property type="project" value="TreeGrafter"/>
</dbReference>
<evidence type="ECO:0000256" key="2">
    <source>
        <dbReference type="ARBA" id="ARBA00022598"/>
    </source>
</evidence>
<comment type="catalytic activity">
    <reaction evidence="8">
        <text>hydrogencarbonate + NH4(+) + 2 ATP = carbamoyl phosphate + 2 ADP + phosphate + 2 H(+)</text>
        <dbReference type="Rhea" id="RHEA:18029"/>
        <dbReference type="ChEBI" id="CHEBI:15378"/>
        <dbReference type="ChEBI" id="CHEBI:17544"/>
        <dbReference type="ChEBI" id="CHEBI:28938"/>
        <dbReference type="ChEBI" id="CHEBI:30616"/>
        <dbReference type="ChEBI" id="CHEBI:43474"/>
        <dbReference type="ChEBI" id="CHEBI:58228"/>
        <dbReference type="ChEBI" id="CHEBI:456216"/>
        <dbReference type="EC" id="6.3.4.16"/>
    </reaction>
</comment>
<evidence type="ECO:0000256" key="7">
    <source>
        <dbReference type="ARBA" id="ARBA00022975"/>
    </source>
</evidence>
<keyword evidence="5 9" id="KW-0547">Nucleotide-binding</keyword>
<protein>
    <submittedName>
        <fullName evidence="11">Carbamoyl-phosphate synthase large chain</fullName>
        <ecNumber evidence="11">6.3.5.5</ecNumber>
    </submittedName>
</protein>
<organism evidence="11 12">
    <name type="scientific">Staphylococcus aureus</name>
    <dbReference type="NCBI Taxonomy" id="1280"/>
    <lineage>
        <taxon>Bacteria</taxon>
        <taxon>Bacillati</taxon>
        <taxon>Bacillota</taxon>
        <taxon>Bacilli</taxon>
        <taxon>Bacillales</taxon>
        <taxon>Staphylococcaceae</taxon>
        <taxon>Staphylococcus</taxon>
    </lineage>
</organism>
<evidence type="ECO:0000256" key="5">
    <source>
        <dbReference type="ARBA" id="ARBA00022741"/>
    </source>
</evidence>
<keyword evidence="6 9" id="KW-0067">ATP-binding</keyword>
<dbReference type="PROSITE" id="PS50975">
    <property type="entry name" value="ATP_GRASP"/>
    <property type="match status" value="1"/>
</dbReference>
<dbReference type="SUPFAM" id="SSF56059">
    <property type="entry name" value="Glutathione synthetase ATP-binding domain-like"/>
    <property type="match status" value="1"/>
</dbReference>
<dbReference type="AlphaFoldDB" id="A0A380E178"/>
<name>A0A380E178_STAAU</name>
<dbReference type="GO" id="GO:0005737">
    <property type="term" value="C:cytoplasm"/>
    <property type="evidence" value="ECO:0007669"/>
    <property type="project" value="TreeGrafter"/>
</dbReference>
<accession>A0A380E178</accession>
<gene>
    <name evidence="11" type="primary">pyrAB_6</name>
    <name evidence="11" type="ORF">NCTC5664_02336</name>
</gene>
<dbReference type="GO" id="GO:0006221">
    <property type="term" value="P:pyrimidine nucleotide biosynthetic process"/>
    <property type="evidence" value="ECO:0007669"/>
    <property type="project" value="UniProtKB-KW"/>
</dbReference>
<dbReference type="Proteomes" id="UP000254502">
    <property type="component" value="Unassembled WGS sequence"/>
</dbReference>
<dbReference type="EC" id="6.3.5.5" evidence="11"/>
<comment type="similarity">
    <text evidence="1">Belongs to the CarB family.</text>
</comment>
<proteinExistence type="inferred from homology"/>
<reference evidence="11 12" key="1">
    <citation type="submission" date="2018-06" db="EMBL/GenBank/DDBJ databases">
        <authorList>
            <consortium name="Pathogen Informatics"/>
            <person name="Doyle S."/>
        </authorList>
    </citation>
    <scope>NUCLEOTIDE SEQUENCE [LARGE SCALE GENOMIC DNA]</scope>
    <source>
        <strain evidence="11 12">NCTC5664</strain>
    </source>
</reference>
<dbReference type="PANTHER" id="PTHR11405">
    <property type="entry name" value="CARBAMOYLTRANSFERASE FAMILY MEMBER"/>
    <property type="match status" value="1"/>
</dbReference>
<keyword evidence="2 11" id="KW-0436">Ligase</keyword>
<evidence type="ECO:0000256" key="6">
    <source>
        <dbReference type="ARBA" id="ARBA00022840"/>
    </source>
</evidence>
<sequence>MSSFKRRGIPSYSCNSNPATIMTDKEIADKVYIEPLTHDFIARIIRKEQPDALLPTLGGQTGLNMAIQLHESGVLQDNNVQLLGTELTSIQQAEDREMFRTLMNDLNVPVPESDIVNTVEQAFKFKEQVGYPLIVRPAFTMVVPEAVFVIMMKNYMKSSQMVFIIVQQRNVY</sequence>
<evidence type="ECO:0000313" key="12">
    <source>
        <dbReference type="Proteomes" id="UP000254502"/>
    </source>
</evidence>
<dbReference type="EMBL" id="UHAQ01000003">
    <property type="protein sequence ID" value="SUK82492.1"/>
    <property type="molecule type" value="Genomic_DNA"/>
</dbReference>
<dbReference type="Pfam" id="PF25596">
    <property type="entry name" value="CPSase_L_D1"/>
    <property type="match status" value="1"/>
</dbReference>
<keyword evidence="7" id="KW-0665">Pyrimidine biosynthesis</keyword>
<evidence type="ECO:0000256" key="4">
    <source>
        <dbReference type="ARBA" id="ARBA00022737"/>
    </source>
</evidence>
<dbReference type="PANTHER" id="PTHR11405:SF53">
    <property type="entry name" value="CARBAMOYL-PHOSPHATE SYNTHASE [AMMONIA], MITOCHONDRIAL"/>
    <property type="match status" value="1"/>
</dbReference>
<dbReference type="InterPro" id="IPR011761">
    <property type="entry name" value="ATP-grasp"/>
</dbReference>
<dbReference type="GO" id="GO:0004087">
    <property type="term" value="F:carbamoyl-phosphate synthase (ammonia) activity"/>
    <property type="evidence" value="ECO:0007669"/>
    <property type="project" value="UniProtKB-EC"/>
</dbReference>
<dbReference type="InterPro" id="IPR016185">
    <property type="entry name" value="PreATP-grasp_dom_sf"/>
</dbReference>
<dbReference type="SUPFAM" id="SSF52440">
    <property type="entry name" value="PreATP-grasp domain"/>
    <property type="match status" value="1"/>
</dbReference>
<evidence type="ECO:0000259" key="10">
    <source>
        <dbReference type="PROSITE" id="PS50975"/>
    </source>
</evidence>
<evidence type="ECO:0000256" key="1">
    <source>
        <dbReference type="ARBA" id="ARBA00009799"/>
    </source>
</evidence>
<dbReference type="InterPro" id="IPR013815">
    <property type="entry name" value="ATP_grasp_subdomain_1"/>
</dbReference>